<dbReference type="InterPro" id="IPR052905">
    <property type="entry name" value="LD-transpeptidase_YkuD-like"/>
</dbReference>
<evidence type="ECO:0000259" key="8">
    <source>
        <dbReference type="PROSITE" id="PS52029"/>
    </source>
</evidence>
<evidence type="ECO:0000313" key="9">
    <source>
        <dbReference type="EMBL" id="PJK28555.1"/>
    </source>
</evidence>
<proteinExistence type="inferred from homology"/>
<dbReference type="Pfam" id="PF20142">
    <property type="entry name" value="Scaffold"/>
    <property type="match status" value="1"/>
</dbReference>
<reference evidence="9 10" key="1">
    <citation type="submission" date="2017-11" db="EMBL/GenBank/DDBJ databases">
        <title>Draft genome sequence of Rhizobiales bacterium SY3-13.</title>
        <authorList>
            <person name="Sun C."/>
        </authorList>
    </citation>
    <scope>NUCLEOTIDE SEQUENCE [LARGE SCALE GENOMIC DNA]</scope>
    <source>
        <strain evidence="9 10">SY3-13</strain>
    </source>
</reference>
<evidence type="ECO:0000256" key="7">
    <source>
        <dbReference type="PROSITE-ProRule" id="PRU01373"/>
    </source>
</evidence>
<keyword evidence="10" id="KW-1185">Reference proteome</keyword>
<dbReference type="Pfam" id="PF03734">
    <property type="entry name" value="YkuD"/>
    <property type="match status" value="1"/>
</dbReference>
<dbReference type="Gene3D" id="2.40.440.10">
    <property type="entry name" value="L,D-transpeptidase catalytic domain-like"/>
    <property type="match status" value="1"/>
</dbReference>
<dbReference type="InterPro" id="IPR038063">
    <property type="entry name" value="Transpep_catalytic_dom"/>
</dbReference>
<dbReference type="InterPro" id="IPR036365">
    <property type="entry name" value="PGBD-like_sf"/>
</dbReference>
<dbReference type="InterPro" id="IPR045380">
    <property type="entry name" value="LD_TPept_scaffold_dom"/>
</dbReference>
<comment type="similarity">
    <text evidence="2">Belongs to the YkuD family.</text>
</comment>
<feature type="active site" description="Nucleophile" evidence="7">
    <location>
        <position position="478"/>
    </location>
</feature>
<comment type="pathway">
    <text evidence="1 7">Cell wall biogenesis; peptidoglycan biosynthesis.</text>
</comment>
<sequence length="558" mass="61271">MIRRMHSVSQLRARIGRPIAGLLAGLFICLSTPQQVAAETSAKEIAPVLIQLMESGAPAGEEGTQALAEALRDFYRARSGAPLWFGAGAEGQARLAAGLEVLADAGSEGIDPNDYRLSLLAGGLAEAAKSDDAATLAATELQATLGLLRYARDVSVGRTGPARTDPNVFVAAKTFDPAPVLNAFADPAANPGDVLRAMPPSHREYAGLRDALRRYTELRGEPRRVDEGPALKPGMRDPRVAQMRTRLAFFGDLGATGAEADPELYTPLLAQAVRRFQTRHGLETDAIAGAQTLGALNVAKSERLHTIRLNMERWRWLPHELGERFVLVNIAGFQAEMVEDGRVVDQMRAVVGRTYRMTPVFSDRISYVEVNPTWTVPPKIARKDLLPRIKADPGYLAEGGYEVFAGWGEGAARLDPSSIDWSRYGEGYFPFRLRQRPGPKNALGEVKVMFPNRFDVYLHDTPARELFQRSVRAYSSGCIRLERPFDMVNWLMNVTGGPGPGEIDSLRESRKTAVVGLPDTVPVHLIYATAWTSPGGNVHFRHDIYNRDRLLNRSLQAR</sequence>
<gene>
    <name evidence="9" type="ORF">CVT23_16500</name>
</gene>
<feature type="domain" description="L,D-TPase catalytic" evidence="8">
    <location>
        <begin position="324"/>
        <end position="515"/>
    </location>
</feature>
<evidence type="ECO:0000256" key="4">
    <source>
        <dbReference type="ARBA" id="ARBA00022960"/>
    </source>
</evidence>
<dbReference type="InterPro" id="IPR036366">
    <property type="entry name" value="PGBDSf"/>
</dbReference>
<evidence type="ECO:0000256" key="1">
    <source>
        <dbReference type="ARBA" id="ARBA00004752"/>
    </source>
</evidence>
<keyword evidence="6 7" id="KW-0961">Cell wall biogenesis/degradation</keyword>
<dbReference type="CDD" id="cd16913">
    <property type="entry name" value="YkuD_like"/>
    <property type="match status" value="1"/>
</dbReference>
<dbReference type="Gene3D" id="1.10.101.10">
    <property type="entry name" value="PGBD-like superfamily/PGBD"/>
    <property type="match status" value="1"/>
</dbReference>
<evidence type="ECO:0000313" key="10">
    <source>
        <dbReference type="Proteomes" id="UP000229498"/>
    </source>
</evidence>
<dbReference type="OrthoDB" id="9778545at2"/>
<dbReference type="PANTHER" id="PTHR41533">
    <property type="entry name" value="L,D-TRANSPEPTIDASE HI_1667-RELATED"/>
    <property type="match status" value="1"/>
</dbReference>
<dbReference type="GO" id="GO:0004180">
    <property type="term" value="F:carboxypeptidase activity"/>
    <property type="evidence" value="ECO:0007669"/>
    <property type="project" value="UniProtKB-ARBA"/>
</dbReference>
<dbReference type="PANTHER" id="PTHR41533:SF2">
    <property type="entry name" value="BLR7131 PROTEIN"/>
    <property type="match status" value="1"/>
</dbReference>
<name>A0A2M9FYL6_9PROT</name>
<dbReference type="InterPro" id="IPR005490">
    <property type="entry name" value="LD_TPept_cat_dom"/>
</dbReference>
<dbReference type="GO" id="GO:0071555">
    <property type="term" value="P:cell wall organization"/>
    <property type="evidence" value="ECO:0007669"/>
    <property type="project" value="UniProtKB-UniRule"/>
</dbReference>
<comment type="caution">
    <text evidence="9">The sequence shown here is derived from an EMBL/GenBank/DDBJ whole genome shotgun (WGS) entry which is preliminary data.</text>
</comment>
<evidence type="ECO:0000256" key="2">
    <source>
        <dbReference type="ARBA" id="ARBA00005992"/>
    </source>
</evidence>
<dbReference type="EMBL" id="PHIG01000043">
    <property type="protein sequence ID" value="PJK28555.1"/>
    <property type="molecule type" value="Genomic_DNA"/>
</dbReference>
<keyword evidence="4 7" id="KW-0133">Cell shape</keyword>
<feature type="active site" description="Proton donor/acceptor" evidence="7">
    <location>
        <position position="459"/>
    </location>
</feature>
<dbReference type="PROSITE" id="PS52029">
    <property type="entry name" value="LD_TPASE"/>
    <property type="match status" value="1"/>
</dbReference>
<dbReference type="GO" id="GO:0009252">
    <property type="term" value="P:peptidoglycan biosynthetic process"/>
    <property type="evidence" value="ECO:0007669"/>
    <property type="project" value="UniProtKB-UniPathway"/>
</dbReference>
<keyword evidence="5 7" id="KW-0573">Peptidoglycan synthesis</keyword>
<dbReference type="InterPro" id="IPR002477">
    <property type="entry name" value="Peptidoglycan-bd-like"/>
</dbReference>
<accession>A0A2M9FYL6</accession>
<evidence type="ECO:0000256" key="3">
    <source>
        <dbReference type="ARBA" id="ARBA00022679"/>
    </source>
</evidence>
<dbReference type="SUPFAM" id="SSF47090">
    <property type="entry name" value="PGBD-like"/>
    <property type="match status" value="1"/>
</dbReference>
<dbReference type="UniPathway" id="UPA00219"/>
<evidence type="ECO:0000256" key="6">
    <source>
        <dbReference type="ARBA" id="ARBA00023316"/>
    </source>
</evidence>
<protein>
    <submittedName>
        <fullName evidence="9">Peptidoglycan-binding protein</fullName>
    </submittedName>
</protein>
<organism evidence="9 10">
    <name type="scientific">Minwuia thermotolerans</name>
    <dbReference type="NCBI Taxonomy" id="2056226"/>
    <lineage>
        <taxon>Bacteria</taxon>
        <taxon>Pseudomonadati</taxon>
        <taxon>Pseudomonadota</taxon>
        <taxon>Alphaproteobacteria</taxon>
        <taxon>Minwuiales</taxon>
        <taxon>Minwuiaceae</taxon>
        <taxon>Minwuia</taxon>
    </lineage>
</organism>
<keyword evidence="3" id="KW-0808">Transferase</keyword>
<dbReference type="Pfam" id="PF01471">
    <property type="entry name" value="PG_binding_1"/>
    <property type="match status" value="1"/>
</dbReference>
<evidence type="ECO:0000256" key="5">
    <source>
        <dbReference type="ARBA" id="ARBA00022984"/>
    </source>
</evidence>
<dbReference type="SUPFAM" id="SSF141523">
    <property type="entry name" value="L,D-transpeptidase catalytic domain-like"/>
    <property type="match status" value="1"/>
</dbReference>
<dbReference type="GO" id="GO:0016740">
    <property type="term" value="F:transferase activity"/>
    <property type="evidence" value="ECO:0007669"/>
    <property type="project" value="UniProtKB-KW"/>
</dbReference>
<dbReference type="Proteomes" id="UP000229498">
    <property type="component" value="Unassembled WGS sequence"/>
</dbReference>
<dbReference type="AlphaFoldDB" id="A0A2M9FYL6"/>
<dbReference type="GO" id="GO:0008360">
    <property type="term" value="P:regulation of cell shape"/>
    <property type="evidence" value="ECO:0007669"/>
    <property type="project" value="UniProtKB-UniRule"/>
</dbReference>